<dbReference type="PANTHER" id="PTHR31157:SF1">
    <property type="entry name" value="SCP DOMAIN-CONTAINING PROTEIN"/>
    <property type="match status" value="1"/>
</dbReference>
<dbReference type="Proteomes" id="UP000634308">
    <property type="component" value="Unassembled WGS sequence"/>
</dbReference>
<evidence type="ECO:0000313" key="2">
    <source>
        <dbReference type="EMBL" id="GGR54586.1"/>
    </source>
</evidence>
<reference evidence="3" key="1">
    <citation type="journal article" date="2019" name="Int. J. Syst. Evol. Microbiol.">
        <title>The Global Catalogue of Microorganisms (GCM) 10K type strain sequencing project: providing services to taxonomists for standard genome sequencing and annotation.</title>
        <authorList>
            <consortium name="The Broad Institute Genomics Platform"/>
            <consortium name="The Broad Institute Genome Sequencing Center for Infectious Disease"/>
            <person name="Wu L."/>
            <person name="Ma J."/>
        </authorList>
    </citation>
    <scope>NUCLEOTIDE SEQUENCE [LARGE SCALE GENOMIC DNA]</scope>
    <source>
        <strain evidence="3">JCM 31404</strain>
    </source>
</reference>
<keyword evidence="3" id="KW-1185">Reference proteome</keyword>
<accession>A0ABQ2RPG0</accession>
<dbReference type="SUPFAM" id="SSF55797">
    <property type="entry name" value="PR-1-like"/>
    <property type="match status" value="1"/>
</dbReference>
<evidence type="ECO:0000256" key="1">
    <source>
        <dbReference type="SAM" id="SignalP"/>
    </source>
</evidence>
<protein>
    <recommendedName>
        <fullName evidence="4">CAP domain-containing protein</fullName>
    </recommendedName>
</protein>
<comment type="caution">
    <text evidence="2">The sequence shown here is derived from an EMBL/GenBank/DDBJ whole genome shotgun (WGS) entry which is preliminary data.</text>
</comment>
<dbReference type="PROSITE" id="PS51257">
    <property type="entry name" value="PROKAR_LIPOPROTEIN"/>
    <property type="match status" value="1"/>
</dbReference>
<feature type="chain" id="PRO_5045198077" description="CAP domain-containing protein" evidence="1">
    <location>
        <begin position="22"/>
        <end position="219"/>
    </location>
</feature>
<gene>
    <name evidence="2" type="ORF">GCM10008959_15420</name>
</gene>
<evidence type="ECO:0008006" key="4">
    <source>
        <dbReference type="Google" id="ProtNLM"/>
    </source>
</evidence>
<evidence type="ECO:0000313" key="3">
    <source>
        <dbReference type="Proteomes" id="UP000634308"/>
    </source>
</evidence>
<proteinExistence type="predicted"/>
<name>A0ABQ2RPG0_9DEIO</name>
<sequence>MRGWGAGAAVMVAAVALVACGPVPSVPSDGNGGNAGVELVTVTVTDTAYGVTFEYKTPKSFAVSRSALTDFPQSQAEREMLEAINAERARGGVCPTGVFPAAAPLKFEGHLHKAATLYGRELAASGRLELPHRSRVDNRVPSQRMVDAGYRPVPPNGIEWVFGESLAAGMDLTSPAEVIAAWKGSPPHCAALFEKVLDGTAAQVTGAAGTYWVLNIAGW</sequence>
<dbReference type="InterPro" id="IPR035940">
    <property type="entry name" value="CAP_sf"/>
</dbReference>
<dbReference type="EMBL" id="BMQM01000007">
    <property type="protein sequence ID" value="GGR54586.1"/>
    <property type="molecule type" value="Genomic_DNA"/>
</dbReference>
<feature type="signal peptide" evidence="1">
    <location>
        <begin position="1"/>
        <end position="21"/>
    </location>
</feature>
<organism evidence="2 3">
    <name type="scientific">Deinococcus seoulensis</name>
    <dbReference type="NCBI Taxonomy" id="1837379"/>
    <lineage>
        <taxon>Bacteria</taxon>
        <taxon>Thermotogati</taxon>
        <taxon>Deinococcota</taxon>
        <taxon>Deinococci</taxon>
        <taxon>Deinococcales</taxon>
        <taxon>Deinococcaceae</taxon>
        <taxon>Deinococcus</taxon>
    </lineage>
</organism>
<dbReference type="CDD" id="cd05379">
    <property type="entry name" value="CAP_bacterial"/>
    <property type="match status" value="1"/>
</dbReference>
<dbReference type="Gene3D" id="3.40.33.10">
    <property type="entry name" value="CAP"/>
    <property type="match status" value="1"/>
</dbReference>
<dbReference type="PANTHER" id="PTHR31157">
    <property type="entry name" value="SCP DOMAIN-CONTAINING PROTEIN"/>
    <property type="match status" value="1"/>
</dbReference>
<keyword evidence="1" id="KW-0732">Signal</keyword>